<dbReference type="GO" id="GO:0003700">
    <property type="term" value="F:DNA-binding transcription factor activity"/>
    <property type="evidence" value="ECO:0007669"/>
    <property type="project" value="InterPro"/>
</dbReference>
<dbReference type="InterPro" id="IPR036388">
    <property type="entry name" value="WH-like_DNA-bd_sf"/>
</dbReference>
<dbReference type="SUPFAM" id="SSF46785">
    <property type="entry name" value="Winged helix' DNA-binding domain"/>
    <property type="match status" value="1"/>
</dbReference>
<evidence type="ECO:0000259" key="1">
    <source>
        <dbReference type="PROSITE" id="PS50995"/>
    </source>
</evidence>
<reference evidence="2" key="1">
    <citation type="journal article" date="2014" name="Int. J. Syst. Evol. Microbiol.">
        <title>Complete genome sequence of Corynebacterium casei LMG S-19264T (=DSM 44701T), isolated from a smear-ripened cheese.</title>
        <authorList>
            <consortium name="US DOE Joint Genome Institute (JGI-PGF)"/>
            <person name="Walter F."/>
            <person name="Albersmeier A."/>
            <person name="Kalinowski J."/>
            <person name="Ruckert C."/>
        </authorList>
    </citation>
    <scope>NUCLEOTIDE SEQUENCE</scope>
    <source>
        <strain evidence="2">JCM 4790</strain>
    </source>
</reference>
<dbReference type="InterPro" id="IPR000835">
    <property type="entry name" value="HTH_MarR-typ"/>
</dbReference>
<feature type="domain" description="HTH marR-type" evidence="1">
    <location>
        <begin position="6"/>
        <end position="143"/>
    </location>
</feature>
<dbReference type="InterPro" id="IPR036390">
    <property type="entry name" value="WH_DNA-bd_sf"/>
</dbReference>
<dbReference type="PANTHER" id="PTHR33164">
    <property type="entry name" value="TRANSCRIPTIONAL REGULATOR, MARR FAMILY"/>
    <property type="match status" value="1"/>
</dbReference>
<dbReference type="RefSeq" id="WP_190195010.1">
    <property type="nucleotide sequence ID" value="NZ_BMVU01000094.1"/>
</dbReference>
<dbReference type="SMART" id="SM00347">
    <property type="entry name" value="HTH_MARR"/>
    <property type="match status" value="1"/>
</dbReference>
<dbReference type="PANTHER" id="PTHR33164:SF43">
    <property type="entry name" value="HTH-TYPE TRANSCRIPTIONAL REPRESSOR YETL"/>
    <property type="match status" value="1"/>
</dbReference>
<dbReference type="EMBL" id="BMVU01000094">
    <property type="protein sequence ID" value="GGY14253.1"/>
    <property type="molecule type" value="Genomic_DNA"/>
</dbReference>
<dbReference type="AlphaFoldDB" id="A0A918P286"/>
<proteinExistence type="predicted"/>
<dbReference type="InterPro" id="IPR039422">
    <property type="entry name" value="MarR/SlyA-like"/>
</dbReference>
<organism evidence="2 3">
    <name type="scientific">Streptomyces minutiscleroticus</name>
    <dbReference type="NCBI Taxonomy" id="68238"/>
    <lineage>
        <taxon>Bacteria</taxon>
        <taxon>Bacillati</taxon>
        <taxon>Actinomycetota</taxon>
        <taxon>Actinomycetes</taxon>
        <taxon>Kitasatosporales</taxon>
        <taxon>Streptomycetaceae</taxon>
        <taxon>Streptomyces</taxon>
    </lineage>
</organism>
<dbReference type="Gene3D" id="1.10.10.10">
    <property type="entry name" value="Winged helix-like DNA-binding domain superfamily/Winged helix DNA-binding domain"/>
    <property type="match status" value="1"/>
</dbReference>
<dbReference type="Pfam" id="PF12802">
    <property type="entry name" value="MarR_2"/>
    <property type="match status" value="1"/>
</dbReference>
<dbReference type="GO" id="GO:0006950">
    <property type="term" value="P:response to stress"/>
    <property type="evidence" value="ECO:0007669"/>
    <property type="project" value="TreeGrafter"/>
</dbReference>
<protein>
    <recommendedName>
        <fullName evidence="1">HTH marR-type domain-containing protein</fullName>
    </recommendedName>
</protein>
<comment type="caution">
    <text evidence="2">The sequence shown here is derived from an EMBL/GenBank/DDBJ whole genome shotgun (WGS) entry which is preliminary data.</text>
</comment>
<gene>
    <name evidence="2" type="ORF">GCM10010358_78050</name>
</gene>
<evidence type="ECO:0000313" key="3">
    <source>
        <dbReference type="Proteomes" id="UP000619244"/>
    </source>
</evidence>
<dbReference type="PROSITE" id="PS50995">
    <property type="entry name" value="HTH_MARR_2"/>
    <property type="match status" value="1"/>
</dbReference>
<dbReference type="Proteomes" id="UP000619244">
    <property type="component" value="Unassembled WGS sequence"/>
</dbReference>
<accession>A0A918P286</accession>
<keyword evidence="3" id="KW-1185">Reference proteome</keyword>
<evidence type="ECO:0000313" key="2">
    <source>
        <dbReference type="EMBL" id="GGY14253.1"/>
    </source>
</evidence>
<sequence length="148" mass="15463">MSDAGRDAALDQLARAAYSLSAADSRLRGRATRTPGALSLTHARALRVLAEAGPLPIGRLAAATETTGAATTQLVNGLAAAGYVTRERPAGDKRSVLVTLTDAGRSRHRERQAALTRALDAALAHHDTTALNTATDVLRQLAAIYDQL</sequence>
<reference evidence="2" key="2">
    <citation type="submission" date="2020-09" db="EMBL/GenBank/DDBJ databases">
        <authorList>
            <person name="Sun Q."/>
            <person name="Ohkuma M."/>
        </authorList>
    </citation>
    <scope>NUCLEOTIDE SEQUENCE</scope>
    <source>
        <strain evidence="2">JCM 4790</strain>
    </source>
</reference>
<name>A0A918P286_9ACTN</name>